<keyword evidence="1" id="KW-1133">Transmembrane helix</keyword>
<accession>A0A645G8F4</accession>
<evidence type="ECO:0000313" key="2">
    <source>
        <dbReference type="EMBL" id="MPN20203.1"/>
    </source>
</evidence>
<evidence type="ECO:0000256" key="1">
    <source>
        <dbReference type="SAM" id="Phobius"/>
    </source>
</evidence>
<keyword evidence="1" id="KW-0812">Transmembrane</keyword>
<reference evidence="2" key="1">
    <citation type="submission" date="2019-08" db="EMBL/GenBank/DDBJ databases">
        <authorList>
            <person name="Kucharzyk K."/>
            <person name="Murdoch R.W."/>
            <person name="Higgins S."/>
            <person name="Loffler F."/>
        </authorList>
    </citation>
    <scope>NUCLEOTIDE SEQUENCE</scope>
</reference>
<sequence length="74" mass="8369">MLRPKPAVAASEFKNAVTGLYIIIGEQPIEPAEFIDTVFFMKKNPILKVSGSGILLFYNTAFIHFVHRIFPFLL</sequence>
<feature type="transmembrane region" description="Helical" evidence="1">
    <location>
        <begin position="49"/>
        <end position="70"/>
    </location>
</feature>
<dbReference type="EMBL" id="VSSQ01067897">
    <property type="protein sequence ID" value="MPN20203.1"/>
    <property type="molecule type" value="Genomic_DNA"/>
</dbReference>
<proteinExistence type="predicted"/>
<dbReference type="AlphaFoldDB" id="A0A645G8F4"/>
<organism evidence="2">
    <name type="scientific">bioreactor metagenome</name>
    <dbReference type="NCBI Taxonomy" id="1076179"/>
    <lineage>
        <taxon>unclassified sequences</taxon>
        <taxon>metagenomes</taxon>
        <taxon>ecological metagenomes</taxon>
    </lineage>
</organism>
<name>A0A645G8F4_9ZZZZ</name>
<gene>
    <name evidence="2" type="ORF">SDC9_167581</name>
</gene>
<keyword evidence="1" id="KW-0472">Membrane</keyword>
<comment type="caution">
    <text evidence="2">The sequence shown here is derived from an EMBL/GenBank/DDBJ whole genome shotgun (WGS) entry which is preliminary data.</text>
</comment>
<protein>
    <submittedName>
        <fullName evidence="2">Uncharacterized protein</fullName>
    </submittedName>
</protein>